<protein>
    <submittedName>
        <fullName evidence="3">Uncharacterized protein</fullName>
    </submittedName>
</protein>
<dbReference type="RefSeq" id="WP_197009272.1">
    <property type="nucleotide sequence ID" value="NZ_BAABES010000013.1"/>
</dbReference>
<keyword evidence="4" id="KW-1185">Reference proteome</keyword>
<feature type="transmembrane region" description="Helical" evidence="2">
    <location>
        <begin position="41"/>
        <end position="59"/>
    </location>
</feature>
<keyword evidence="2" id="KW-0472">Membrane</keyword>
<feature type="transmembrane region" description="Helical" evidence="2">
    <location>
        <begin position="66"/>
        <end position="84"/>
    </location>
</feature>
<name>A0A931DGC7_9ACTN</name>
<feature type="compositionally biased region" description="Basic and acidic residues" evidence="1">
    <location>
        <begin position="137"/>
        <end position="147"/>
    </location>
</feature>
<keyword evidence="2" id="KW-1133">Transmembrane helix</keyword>
<feature type="region of interest" description="Disordered" evidence="1">
    <location>
        <begin position="130"/>
        <end position="160"/>
    </location>
</feature>
<evidence type="ECO:0000256" key="1">
    <source>
        <dbReference type="SAM" id="MobiDB-lite"/>
    </source>
</evidence>
<evidence type="ECO:0000256" key="2">
    <source>
        <dbReference type="SAM" id="Phobius"/>
    </source>
</evidence>
<gene>
    <name evidence="3" type="ORF">IW256_000356</name>
</gene>
<proteinExistence type="predicted"/>
<reference evidence="3" key="1">
    <citation type="submission" date="2020-11" db="EMBL/GenBank/DDBJ databases">
        <title>Sequencing the genomes of 1000 actinobacteria strains.</title>
        <authorList>
            <person name="Klenk H.-P."/>
        </authorList>
    </citation>
    <scope>NUCLEOTIDE SEQUENCE</scope>
    <source>
        <strain evidence="3">DSM 43175</strain>
    </source>
</reference>
<comment type="caution">
    <text evidence="3">The sequence shown here is derived from an EMBL/GenBank/DDBJ whole genome shotgun (WGS) entry which is preliminary data.</text>
</comment>
<accession>A0A931DGC7</accession>
<sequence>MGILLRVLVAAGLAADAYVHWVFAPDMAYVEGGGIGGDALFRAQAVVAALAGLLILAWARWWTYAVAFLVAASAFGAVVLYYFVDVGALGPLPDMYEPVWYGEKTVSAVGEGVAALAALAGLMIARRSRPGAAPADAGDRPNGEGRAEGPAGGPLPERRG</sequence>
<dbReference type="Proteomes" id="UP000614047">
    <property type="component" value="Unassembled WGS sequence"/>
</dbReference>
<feature type="transmembrane region" description="Helical" evidence="2">
    <location>
        <begin position="104"/>
        <end position="125"/>
    </location>
</feature>
<dbReference type="EMBL" id="JADOUA010000001">
    <property type="protein sequence ID" value="MBG6086243.1"/>
    <property type="molecule type" value="Genomic_DNA"/>
</dbReference>
<evidence type="ECO:0000313" key="4">
    <source>
        <dbReference type="Proteomes" id="UP000614047"/>
    </source>
</evidence>
<evidence type="ECO:0000313" key="3">
    <source>
        <dbReference type="EMBL" id="MBG6086243.1"/>
    </source>
</evidence>
<keyword evidence="2" id="KW-0812">Transmembrane</keyword>
<dbReference type="AlphaFoldDB" id="A0A931DGC7"/>
<organism evidence="3 4">
    <name type="scientific">Actinomadura viridis</name>
    <dbReference type="NCBI Taxonomy" id="58110"/>
    <lineage>
        <taxon>Bacteria</taxon>
        <taxon>Bacillati</taxon>
        <taxon>Actinomycetota</taxon>
        <taxon>Actinomycetes</taxon>
        <taxon>Streptosporangiales</taxon>
        <taxon>Thermomonosporaceae</taxon>
        <taxon>Actinomadura</taxon>
    </lineage>
</organism>